<keyword evidence="2" id="KW-0812">Transmembrane</keyword>
<keyword evidence="2" id="KW-1133">Transmembrane helix</keyword>
<gene>
    <name evidence="3" type="ORF">NP493_653g01039</name>
</gene>
<feature type="compositionally biased region" description="Pro residues" evidence="1">
    <location>
        <begin position="79"/>
        <end position="114"/>
    </location>
</feature>
<dbReference type="Proteomes" id="UP001209878">
    <property type="component" value="Unassembled WGS sequence"/>
</dbReference>
<accession>A0AAD9NRA5</accession>
<dbReference type="AlphaFoldDB" id="A0AAD9NRA5"/>
<evidence type="ECO:0000256" key="2">
    <source>
        <dbReference type="SAM" id="Phobius"/>
    </source>
</evidence>
<proteinExistence type="predicted"/>
<organism evidence="3 4">
    <name type="scientific">Ridgeia piscesae</name>
    <name type="common">Tubeworm</name>
    <dbReference type="NCBI Taxonomy" id="27915"/>
    <lineage>
        <taxon>Eukaryota</taxon>
        <taxon>Metazoa</taxon>
        <taxon>Spiralia</taxon>
        <taxon>Lophotrochozoa</taxon>
        <taxon>Annelida</taxon>
        <taxon>Polychaeta</taxon>
        <taxon>Sedentaria</taxon>
        <taxon>Canalipalpata</taxon>
        <taxon>Sabellida</taxon>
        <taxon>Siboglinidae</taxon>
        <taxon>Ridgeia</taxon>
    </lineage>
</organism>
<evidence type="ECO:0000313" key="3">
    <source>
        <dbReference type="EMBL" id="KAK2176589.1"/>
    </source>
</evidence>
<dbReference type="EMBL" id="JAODUO010000652">
    <property type="protein sequence ID" value="KAK2176589.1"/>
    <property type="molecule type" value="Genomic_DNA"/>
</dbReference>
<feature type="transmembrane region" description="Helical" evidence="2">
    <location>
        <begin position="36"/>
        <end position="54"/>
    </location>
</feature>
<keyword evidence="4" id="KW-1185">Reference proteome</keyword>
<evidence type="ECO:0000256" key="1">
    <source>
        <dbReference type="SAM" id="MobiDB-lite"/>
    </source>
</evidence>
<protein>
    <submittedName>
        <fullName evidence="3">Uncharacterized protein</fullName>
    </submittedName>
</protein>
<reference evidence="3" key="1">
    <citation type="journal article" date="2023" name="Mol. Biol. Evol.">
        <title>Third-Generation Sequencing Reveals the Adaptive Role of the Epigenome in Three Deep-Sea Polychaetes.</title>
        <authorList>
            <person name="Perez M."/>
            <person name="Aroh O."/>
            <person name="Sun Y."/>
            <person name="Lan Y."/>
            <person name="Juniper S.K."/>
            <person name="Young C.R."/>
            <person name="Angers B."/>
            <person name="Qian P.Y."/>
        </authorList>
    </citation>
    <scope>NUCLEOTIDE SEQUENCE</scope>
    <source>
        <strain evidence="3">R07B-5</strain>
    </source>
</reference>
<evidence type="ECO:0000313" key="4">
    <source>
        <dbReference type="Proteomes" id="UP001209878"/>
    </source>
</evidence>
<feature type="region of interest" description="Disordered" evidence="1">
    <location>
        <begin position="70"/>
        <end position="121"/>
    </location>
</feature>
<sequence length="121" mass="13859">MLLTRWWPHMLVLNKKPPECGHKNEGFHGLKVKPSIISSSLLLCLAVLLLVLPLGCDSAWWRSRCGCNRRPPHGHSPHHQPPPLRRPPARRTPPPHRQPPPRRTQPPHPRPPPTHHGMDNR</sequence>
<keyword evidence="2" id="KW-0472">Membrane</keyword>
<name>A0AAD9NRA5_RIDPI</name>
<comment type="caution">
    <text evidence="3">The sequence shown here is derived from an EMBL/GenBank/DDBJ whole genome shotgun (WGS) entry which is preliminary data.</text>
</comment>